<evidence type="ECO:0000256" key="2">
    <source>
        <dbReference type="ARBA" id="ARBA00022741"/>
    </source>
</evidence>
<dbReference type="GO" id="GO:0005525">
    <property type="term" value="F:GTP binding"/>
    <property type="evidence" value="ECO:0007669"/>
    <property type="project" value="UniProtKB-KW"/>
</dbReference>
<dbReference type="OrthoDB" id="5985928at2759"/>
<evidence type="ECO:0000256" key="1">
    <source>
        <dbReference type="ARBA" id="ARBA00008535"/>
    </source>
</evidence>
<dbReference type="Pfam" id="PF04548">
    <property type="entry name" value="AIG1"/>
    <property type="match status" value="1"/>
</dbReference>
<evidence type="ECO:0000313" key="6">
    <source>
        <dbReference type="EMBL" id="CAC5408667.1"/>
    </source>
</evidence>
<dbReference type="PANTHER" id="PTHR10903">
    <property type="entry name" value="GTPASE, IMAP FAMILY MEMBER-RELATED"/>
    <property type="match status" value="1"/>
</dbReference>
<accession>A0A6J8DLQ6</accession>
<comment type="similarity">
    <text evidence="1">Belongs to the TRAFAC class TrmE-Era-EngA-EngB-Septin-like GTPase superfamily. AIG1/Toc34/Toc159-like paraseptin GTPase family. IAN subfamily.</text>
</comment>
<evidence type="ECO:0000256" key="3">
    <source>
        <dbReference type="ARBA" id="ARBA00023134"/>
    </source>
</evidence>
<dbReference type="InterPro" id="IPR045058">
    <property type="entry name" value="GIMA/IAN/Toc"/>
</dbReference>
<keyword evidence="3" id="KW-0342">GTP-binding</keyword>
<keyword evidence="4" id="KW-0812">Transmembrane</keyword>
<organism evidence="6 7">
    <name type="scientific">Mytilus coruscus</name>
    <name type="common">Sea mussel</name>
    <dbReference type="NCBI Taxonomy" id="42192"/>
    <lineage>
        <taxon>Eukaryota</taxon>
        <taxon>Metazoa</taxon>
        <taxon>Spiralia</taxon>
        <taxon>Lophotrochozoa</taxon>
        <taxon>Mollusca</taxon>
        <taxon>Bivalvia</taxon>
        <taxon>Autobranchia</taxon>
        <taxon>Pteriomorphia</taxon>
        <taxon>Mytilida</taxon>
        <taxon>Mytiloidea</taxon>
        <taxon>Mytilidae</taxon>
        <taxon>Mytilinae</taxon>
        <taxon>Mytilus</taxon>
    </lineage>
</organism>
<feature type="transmembrane region" description="Helical" evidence="4">
    <location>
        <begin position="21"/>
        <end position="41"/>
    </location>
</feature>
<evidence type="ECO:0000256" key="4">
    <source>
        <dbReference type="SAM" id="Phobius"/>
    </source>
</evidence>
<evidence type="ECO:0000313" key="7">
    <source>
        <dbReference type="Proteomes" id="UP000507470"/>
    </source>
</evidence>
<gene>
    <name evidence="6" type="ORF">MCOR_42036</name>
</gene>
<name>A0A6J8DLQ6_MYTCO</name>
<proteinExistence type="inferred from homology"/>
<dbReference type="Proteomes" id="UP000507470">
    <property type="component" value="Unassembled WGS sequence"/>
</dbReference>
<dbReference type="InterPro" id="IPR027417">
    <property type="entry name" value="P-loop_NTPase"/>
</dbReference>
<protein>
    <recommendedName>
        <fullName evidence="5">AIG1-type G domain-containing protein</fullName>
    </recommendedName>
</protein>
<dbReference type="Gene3D" id="3.40.50.300">
    <property type="entry name" value="P-loop containing nucleotide triphosphate hydrolases"/>
    <property type="match status" value="1"/>
</dbReference>
<keyword evidence="4" id="KW-0472">Membrane</keyword>
<keyword evidence="2" id="KW-0547">Nucleotide-binding</keyword>
<dbReference type="PANTHER" id="PTHR10903:SF184">
    <property type="entry name" value="GTP-BINDING PROTEIN A"/>
    <property type="match status" value="1"/>
</dbReference>
<sequence length="288" mass="32603">MIFCAFRADAMFVRKDCKDRIVINSDDSGVLVLVVHFYLMLNISKLRKSSDLRIIVFGISGSGVSSTGNTILGYHTFKTGTAFSAVTTSCTIETTKRLDKRLTIVDTPGFPVGMDENRLDETFHNLRHAVKMLEPGPNIFLLVVSVERFTEDHNFMVRCLQQLQDISKFTIVAFNRVDCLQEAKSTTMKHINNSETLGELLQLSSRRFVLFDNTTTDEMQVKTLFEMANDLIRKNHNSILTEGTFSGNAINQVNAVVNKRQEEWKNAMNVYGAKPSLLQRICRMCNIL</sequence>
<reference evidence="6 7" key="1">
    <citation type="submission" date="2020-06" db="EMBL/GenBank/DDBJ databases">
        <authorList>
            <person name="Li R."/>
            <person name="Bekaert M."/>
        </authorList>
    </citation>
    <scope>NUCLEOTIDE SEQUENCE [LARGE SCALE GENOMIC DNA]</scope>
    <source>
        <strain evidence="7">wild</strain>
    </source>
</reference>
<dbReference type="SUPFAM" id="SSF52540">
    <property type="entry name" value="P-loop containing nucleoside triphosphate hydrolases"/>
    <property type="match status" value="1"/>
</dbReference>
<feature type="domain" description="AIG1-type G" evidence="5">
    <location>
        <begin position="49"/>
        <end position="249"/>
    </location>
</feature>
<evidence type="ECO:0000259" key="5">
    <source>
        <dbReference type="PROSITE" id="PS51720"/>
    </source>
</evidence>
<dbReference type="PROSITE" id="PS51720">
    <property type="entry name" value="G_AIG1"/>
    <property type="match status" value="1"/>
</dbReference>
<dbReference type="AlphaFoldDB" id="A0A6J8DLQ6"/>
<dbReference type="InterPro" id="IPR006703">
    <property type="entry name" value="G_AIG1"/>
</dbReference>
<keyword evidence="4" id="KW-1133">Transmembrane helix</keyword>
<dbReference type="EMBL" id="CACVKT020007585">
    <property type="protein sequence ID" value="CAC5408667.1"/>
    <property type="molecule type" value="Genomic_DNA"/>
</dbReference>
<keyword evidence="7" id="KW-1185">Reference proteome</keyword>